<dbReference type="EMBL" id="DF848599">
    <property type="protein sequence ID" value="GAT54264.1"/>
    <property type="molecule type" value="Genomic_DNA"/>
</dbReference>
<organism evidence="1 2">
    <name type="scientific">Mycena chlorophos</name>
    <name type="common">Agaric fungus</name>
    <name type="synonym">Agaricus chlorophos</name>
    <dbReference type="NCBI Taxonomy" id="658473"/>
    <lineage>
        <taxon>Eukaryota</taxon>
        <taxon>Fungi</taxon>
        <taxon>Dikarya</taxon>
        <taxon>Basidiomycota</taxon>
        <taxon>Agaricomycotina</taxon>
        <taxon>Agaricomycetes</taxon>
        <taxon>Agaricomycetidae</taxon>
        <taxon>Agaricales</taxon>
        <taxon>Marasmiineae</taxon>
        <taxon>Mycenaceae</taxon>
        <taxon>Mycena</taxon>
    </lineage>
</organism>
<evidence type="ECO:0000313" key="2">
    <source>
        <dbReference type="Proteomes" id="UP000815677"/>
    </source>
</evidence>
<evidence type="ECO:0000313" key="1">
    <source>
        <dbReference type="EMBL" id="GAT54264.1"/>
    </source>
</evidence>
<dbReference type="Proteomes" id="UP000815677">
    <property type="component" value="Unassembled WGS sequence"/>
</dbReference>
<accession>A0ABQ0LUD2</accession>
<name>A0ABQ0LUD2_MYCCL</name>
<proteinExistence type="predicted"/>
<reference evidence="1" key="1">
    <citation type="submission" date="2014-09" db="EMBL/GenBank/DDBJ databases">
        <title>Genome sequence of the luminous mushroom Mycena chlorophos for searching fungal bioluminescence genes.</title>
        <authorList>
            <person name="Tanaka Y."/>
            <person name="Kasuga D."/>
            <person name="Oba Y."/>
            <person name="Hase S."/>
            <person name="Sato K."/>
            <person name="Oba Y."/>
            <person name="Sakakibara Y."/>
        </authorList>
    </citation>
    <scope>NUCLEOTIDE SEQUENCE</scope>
</reference>
<gene>
    <name evidence="1" type="ORF">MCHLO_11132</name>
</gene>
<sequence length="112" mass="11928">MLCSVLSDVGHAPCGAHSSLSLPSHQSRSGLLLVNPVSPLLSIEPGALAPSRRGRGIAADVKAAGFSAADFPLDVTLSLLRGFAERETRLTATYRIKHELSDKFFLIKPFAE</sequence>
<keyword evidence="2" id="KW-1185">Reference proteome</keyword>
<protein>
    <submittedName>
        <fullName evidence="1">Uncharacterized protein</fullName>
    </submittedName>
</protein>